<gene>
    <name evidence="3" type="ORF">SAMN05216565_10318</name>
</gene>
<organism evidence="3 4">
    <name type="scientific">Litchfieldia salsa</name>
    <dbReference type="NCBI Taxonomy" id="930152"/>
    <lineage>
        <taxon>Bacteria</taxon>
        <taxon>Bacillati</taxon>
        <taxon>Bacillota</taxon>
        <taxon>Bacilli</taxon>
        <taxon>Bacillales</taxon>
        <taxon>Bacillaceae</taxon>
        <taxon>Litchfieldia</taxon>
    </lineage>
</organism>
<dbReference type="AlphaFoldDB" id="A0A1H0SMH2"/>
<dbReference type="OrthoDB" id="2965516at2"/>
<dbReference type="Pfam" id="PF20251">
    <property type="entry name" value="Big_14"/>
    <property type="match status" value="1"/>
</dbReference>
<name>A0A1H0SMH2_9BACI</name>
<dbReference type="PROSITE" id="PS51257">
    <property type="entry name" value="PROKAR_LIPOPROTEIN"/>
    <property type="match status" value="1"/>
</dbReference>
<dbReference type="Proteomes" id="UP000199159">
    <property type="component" value="Unassembled WGS sequence"/>
</dbReference>
<evidence type="ECO:0000313" key="3">
    <source>
        <dbReference type="EMBL" id="SDP42941.1"/>
    </source>
</evidence>
<accession>A0A1H0SMH2</accession>
<protein>
    <recommendedName>
        <fullName evidence="2">Bacterial Ig-like domain-containing protein</fullName>
    </recommendedName>
</protein>
<proteinExistence type="predicted"/>
<feature type="signal peptide" evidence="1">
    <location>
        <begin position="1"/>
        <end position="23"/>
    </location>
</feature>
<evidence type="ECO:0000313" key="4">
    <source>
        <dbReference type="Proteomes" id="UP000199159"/>
    </source>
</evidence>
<dbReference type="InterPro" id="IPR046878">
    <property type="entry name" value="Big_14"/>
</dbReference>
<sequence length="286" mass="32464">MNFFKIFLPVTLFLLLVITACRSLDNKVEERNKEVGYSIFPQKSDNITDSSENTEYAVNNGKWFLEGGGNIGFGISTGIMKPNSEVSVSLMAHPVQQVVLDKDVRFQLTKRDKDNNLIEIIKEEIVFINTLTSDKKYFSTFIPDKGNIHYMLSTEILGEDGQVEDTLVTRIYAPDQIINGELYSDKYQYTSNETLVLKLDNNGSTNLSFGLSYIIERYKQDKWEQIKINVGFETIGLIIEPGQTFEQNIPLNQLKVPGLYRVLKDVTAEGTDLNNTLTVEFELEGN</sequence>
<evidence type="ECO:0000256" key="1">
    <source>
        <dbReference type="SAM" id="SignalP"/>
    </source>
</evidence>
<keyword evidence="4" id="KW-1185">Reference proteome</keyword>
<dbReference type="RefSeq" id="WP_090851444.1">
    <property type="nucleotide sequence ID" value="NZ_FNJU01000003.1"/>
</dbReference>
<evidence type="ECO:0000259" key="2">
    <source>
        <dbReference type="Pfam" id="PF20251"/>
    </source>
</evidence>
<dbReference type="EMBL" id="FNJU01000003">
    <property type="protein sequence ID" value="SDP42941.1"/>
    <property type="molecule type" value="Genomic_DNA"/>
</dbReference>
<feature type="domain" description="Bacterial Ig-like" evidence="2">
    <location>
        <begin position="181"/>
        <end position="281"/>
    </location>
</feature>
<feature type="chain" id="PRO_5011770623" description="Bacterial Ig-like domain-containing protein" evidence="1">
    <location>
        <begin position="24"/>
        <end position="286"/>
    </location>
</feature>
<reference evidence="4" key="1">
    <citation type="submission" date="2016-10" db="EMBL/GenBank/DDBJ databases">
        <authorList>
            <person name="Varghese N."/>
            <person name="Submissions S."/>
        </authorList>
    </citation>
    <scope>NUCLEOTIDE SEQUENCE [LARGE SCALE GENOMIC DNA]</scope>
    <source>
        <strain evidence="4">IBRC-M10078</strain>
    </source>
</reference>
<keyword evidence="1" id="KW-0732">Signal</keyword>